<proteinExistence type="predicted"/>
<dbReference type="Proteomes" id="UP000253529">
    <property type="component" value="Unassembled WGS sequence"/>
</dbReference>
<dbReference type="RefSeq" id="WP_113888681.1">
    <property type="nucleotide sequence ID" value="NZ_QNRK01000007.1"/>
</dbReference>
<comment type="caution">
    <text evidence="1">The sequence shown here is derived from an EMBL/GenBank/DDBJ whole genome shotgun (WGS) entry which is preliminary data.</text>
</comment>
<gene>
    <name evidence="1" type="ORF">DFR50_107131</name>
</gene>
<organism evidence="1 2">
    <name type="scientific">Roseiarcus fermentans</name>
    <dbReference type="NCBI Taxonomy" id="1473586"/>
    <lineage>
        <taxon>Bacteria</taxon>
        <taxon>Pseudomonadati</taxon>
        <taxon>Pseudomonadota</taxon>
        <taxon>Alphaproteobacteria</taxon>
        <taxon>Hyphomicrobiales</taxon>
        <taxon>Roseiarcaceae</taxon>
        <taxon>Roseiarcus</taxon>
    </lineage>
</organism>
<reference evidence="1 2" key="1">
    <citation type="submission" date="2018-06" db="EMBL/GenBank/DDBJ databases">
        <title>Genomic Encyclopedia of Type Strains, Phase IV (KMG-IV): sequencing the most valuable type-strain genomes for metagenomic binning, comparative biology and taxonomic classification.</title>
        <authorList>
            <person name="Goeker M."/>
        </authorList>
    </citation>
    <scope>NUCLEOTIDE SEQUENCE [LARGE SCALE GENOMIC DNA]</scope>
    <source>
        <strain evidence="1 2">DSM 24875</strain>
    </source>
</reference>
<dbReference type="AlphaFoldDB" id="A0A366FMQ9"/>
<dbReference type="EMBL" id="QNRK01000007">
    <property type="protein sequence ID" value="RBP15861.1"/>
    <property type="molecule type" value="Genomic_DNA"/>
</dbReference>
<evidence type="ECO:0000313" key="1">
    <source>
        <dbReference type="EMBL" id="RBP15861.1"/>
    </source>
</evidence>
<protein>
    <submittedName>
        <fullName evidence="1">Uncharacterized protein</fullName>
    </submittedName>
</protein>
<evidence type="ECO:0000313" key="2">
    <source>
        <dbReference type="Proteomes" id="UP000253529"/>
    </source>
</evidence>
<dbReference type="OrthoDB" id="8443378at2"/>
<sequence>MPDANVSVSFSASIADFVAGVGQAKDALQSFSAPFGEINGQLASLANASAQAFSAGRFQPYRDALAATQSLEQSLAADRARAAAALKSGDDAAYADATRAAQLAATEELRLIEDGLKQKLALYAEEARAYAITQSQKLALSTQAVQEAYALELDALKQREALGDQSLAARQRLDDMVIEATRRRDDETTTLTRSALQAQQQEYQTFANTIEGAFNGQLHGLLSGTESWHTAFKSVLEDLLIKFIEYTEQTVAHHLIGETMKTAATTTGVAARTGAEQAGAAASMAAQGAAMVRSILSSAAESFAGVFGFLAPLMGPAAAAPAAAAQASVASMAGSVASADIGMWQVPQDMLTLVHHNELIMPAAEAGAFRSMLGGDAGAGGASGGAVHIHPTTNLHVSALDSGSVSQWMRANSSTMLKAVDEAVRHGARLGLKRLGG</sequence>
<accession>A0A366FMQ9</accession>
<keyword evidence="2" id="KW-1185">Reference proteome</keyword>
<name>A0A366FMQ9_9HYPH</name>